<dbReference type="Proteomes" id="UP000006575">
    <property type="component" value="Plasmid pRL7"/>
</dbReference>
<dbReference type="EMBL" id="AM236081">
    <property type="protein sequence ID" value="CAK11577.1"/>
    <property type="molecule type" value="Genomic_DNA"/>
</dbReference>
<keyword evidence="1 2" id="KW-0812">Transmembrane</keyword>
<keyword evidence="1" id="KW-1133">Transmembrane helix</keyword>
<evidence type="ECO:0000313" key="2">
    <source>
        <dbReference type="EMBL" id="CAK11577.1"/>
    </source>
</evidence>
<accession>Q1M9W8</accession>
<keyword evidence="3" id="KW-1185">Reference proteome</keyword>
<name>Q1M9W8_RHIJ3</name>
<keyword evidence="2" id="KW-0614">Plasmid</keyword>
<dbReference type="AlphaFoldDB" id="Q1M9W8"/>
<dbReference type="EnsemblBacteria" id="CAK11577">
    <property type="protein sequence ID" value="CAK11577"/>
    <property type="gene ID" value="pRL70047E"/>
</dbReference>
<geneLocation type="plasmid" evidence="2 3">
    <name>pRL7</name>
</geneLocation>
<proteinExistence type="predicted"/>
<protein>
    <submittedName>
        <fullName evidence="2">Transmembrane protein</fullName>
    </submittedName>
</protein>
<gene>
    <name evidence="2" type="ORF">pRL70047E</name>
</gene>
<reference evidence="2 3" key="1">
    <citation type="journal article" date="2006" name="Genome Biol.">
        <title>The genome of Rhizobium leguminosarum has recognizable core and accessory components.</title>
        <authorList>
            <person name="Young J.W."/>
            <person name="Crossman L.C."/>
            <person name="Johnston A.W.B."/>
            <person name="Thomson N.R."/>
            <person name="Ghazoui Z.F."/>
            <person name="Hull K.H."/>
            <person name="Wexler M."/>
            <person name="Curson A.R.J."/>
            <person name="Todd J.D."/>
            <person name="Poole P.S."/>
            <person name="Mauchline T.H."/>
            <person name="East A.K."/>
            <person name="Quail M.A."/>
            <person name="Churcher C."/>
            <person name="Arrowsmith C."/>
            <person name="Cherevach A."/>
            <person name="Chillingworth T."/>
            <person name="Clarke K."/>
            <person name="Cronin A."/>
            <person name="Davis P."/>
            <person name="Fraser A."/>
            <person name="Hance Z."/>
            <person name="Hauser H."/>
            <person name="Jagels K."/>
            <person name="Moule S."/>
            <person name="Mungall K."/>
            <person name="Norbertczak H."/>
            <person name="Rabbinowitsch E."/>
            <person name="Sanders M."/>
            <person name="Simmonds M."/>
            <person name="Whitehead S."/>
            <person name="Parkhill J."/>
        </authorList>
    </citation>
    <scope>NUCLEOTIDE SEQUENCE [LARGE SCALE GENOMIC DNA]</scope>
    <source>
        <strain evidence="3">DSM 114642 / LMG 32736 / 3841</strain>
    </source>
</reference>
<evidence type="ECO:0000313" key="3">
    <source>
        <dbReference type="Proteomes" id="UP000006575"/>
    </source>
</evidence>
<organism evidence="2 3">
    <name type="scientific">Rhizobium johnstonii (strain DSM 114642 / LMG 32736 / 3841)</name>
    <name type="common">Rhizobium leguminosarum bv. viciae</name>
    <dbReference type="NCBI Taxonomy" id="216596"/>
    <lineage>
        <taxon>Bacteria</taxon>
        <taxon>Pseudomonadati</taxon>
        <taxon>Pseudomonadota</taxon>
        <taxon>Alphaproteobacteria</taxon>
        <taxon>Hyphomicrobiales</taxon>
        <taxon>Rhizobiaceae</taxon>
        <taxon>Rhizobium/Agrobacterium group</taxon>
        <taxon>Rhizobium</taxon>
        <taxon>Rhizobium johnstonii</taxon>
    </lineage>
</organism>
<feature type="transmembrane region" description="Helical" evidence="1">
    <location>
        <begin position="7"/>
        <end position="35"/>
    </location>
</feature>
<dbReference type="HOGENOM" id="CLU_1650752_0_0_5"/>
<evidence type="ECO:0000256" key="1">
    <source>
        <dbReference type="SAM" id="Phobius"/>
    </source>
</evidence>
<dbReference type="KEGG" id="rle:pRL70047E"/>
<keyword evidence="1" id="KW-0472">Membrane</keyword>
<feature type="transmembrane region" description="Helical" evidence="1">
    <location>
        <begin position="119"/>
        <end position="143"/>
    </location>
</feature>
<sequence>MLVLALIAMFTSVSFACYSIYVTVAVIYLFLFLFLVLRQRRYVVVLFIAFNSKPGKFACLYYLFLHLVLFYKRLYAPLSALRRCTNRNHNIVYFMHSTLWSHVVALFRDYNNGLTYFRIYTFIIIFVTSTDEQIASSLCRYYYKRKWRYTVLYTRQIYQL</sequence>